<dbReference type="AlphaFoldDB" id="L1J342"/>
<accession>L1J342</accession>
<proteinExistence type="predicted"/>
<dbReference type="GeneID" id="17299576"/>
<reference evidence="2" key="3">
    <citation type="submission" date="2016-03" db="UniProtKB">
        <authorList>
            <consortium name="EnsemblProtists"/>
        </authorList>
    </citation>
    <scope>IDENTIFICATION</scope>
</reference>
<dbReference type="Proteomes" id="UP000011087">
    <property type="component" value="Unassembled WGS sequence"/>
</dbReference>
<dbReference type="EnsemblProtists" id="EKX42943">
    <property type="protein sequence ID" value="EKX42943"/>
    <property type="gene ID" value="GUITHDRAFT_140812"/>
</dbReference>
<dbReference type="HOGENOM" id="CLU_1374531_0_0_1"/>
<gene>
    <name evidence="1" type="ORF">GUITHDRAFT_140812</name>
</gene>
<dbReference type="RefSeq" id="XP_005829923.1">
    <property type="nucleotide sequence ID" value="XM_005829866.1"/>
</dbReference>
<reference evidence="3" key="2">
    <citation type="submission" date="2012-11" db="EMBL/GenBank/DDBJ databases">
        <authorList>
            <person name="Kuo A."/>
            <person name="Curtis B.A."/>
            <person name="Tanifuji G."/>
            <person name="Burki F."/>
            <person name="Gruber A."/>
            <person name="Irimia M."/>
            <person name="Maruyama S."/>
            <person name="Arias M.C."/>
            <person name="Ball S.G."/>
            <person name="Gile G.H."/>
            <person name="Hirakawa Y."/>
            <person name="Hopkins J.F."/>
            <person name="Rensing S.A."/>
            <person name="Schmutz J."/>
            <person name="Symeonidi A."/>
            <person name="Elias M."/>
            <person name="Eveleigh R.J."/>
            <person name="Herman E.K."/>
            <person name="Klute M.J."/>
            <person name="Nakayama T."/>
            <person name="Obornik M."/>
            <person name="Reyes-Prieto A."/>
            <person name="Armbrust E.V."/>
            <person name="Aves S.J."/>
            <person name="Beiko R.G."/>
            <person name="Coutinho P."/>
            <person name="Dacks J.B."/>
            <person name="Durnford D.G."/>
            <person name="Fast N.M."/>
            <person name="Green B.R."/>
            <person name="Grisdale C."/>
            <person name="Hempe F."/>
            <person name="Henrissat B."/>
            <person name="Hoppner M.P."/>
            <person name="Ishida K.-I."/>
            <person name="Kim E."/>
            <person name="Koreny L."/>
            <person name="Kroth P.G."/>
            <person name="Liu Y."/>
            <person name="Malik S.-B."/>
            <person name="Maier U.G."/>
            <person name="McRose D."/>
            <person name="Mock T."/>
            <person name="Neilson J.A."/>
            <person name="Onodera N.T."/>
            <person name="Poole A.M."/>
            <person name="Pritham E.J."/>
            <person name="Richards T.A."/>
            <person name="Rocap G."/>
            <person name="Roy S.W."/>
            <person name="Sarai C."/>
            <person name="Schaack S."/>
            <person name="Shirato S."/>
            <person name="Slamovits C.H."/>
            <person name="Spencer D.F."/>
            <person name="Suzuki S."/>
            <person name="Worden A.Z."/>
            <person name="Zauner S."/>
            <person name="Barry K."/>
            <person name="Bell C."/>
            <person name="Bharti A.K."/>
            <person name="Crow J.A."/>
            <person name="Grimwood J."/>
            <person name="Kramer R."/>
            <person name="Lindquist E."/>
            <person name="Lucas S."/>
            <person name="Salamov A."/>
            <person name="McFadden G.I."/>
            <person name="Lane C.E."/>
            <person name="Keeling P.J."/>
            <person name="Gray M.W."/>
            <person name="Grigoriev I.V."/>
            <person name="Archibald J.M."/>
        </authorList>
    </citation>
    <scope>NUCLEOTIDE SEQUENCE</scope>
    <source>
        <strain evidence="3">CCMP2712</strain>
    </source>
</reference>
<dbReference type="EMBL" id="JH993013">
    <property type="protein sequence ID" value="EKX42943.1"/>
    <property type="molecule type" value="Genomic_DNA"/>
</dbReference>
<sequence>MTSVLAEHQTMLELGVEQYIEKIASDHAVRKGRIVVEPRDPFFVTSIDGPGTALLSRSSSRITGRMLRTLDWPNAGAKLYDAAKIVEKSCNPIFLCLPRPVGSEDIIVCVRKCLNCPYSCIEIILYPTDQCNILSLARARQQYDKIKEMSQVNSGRNSPEKDLEISDSEMRVSFDYSPAMMSYDLAMVPCSIDLDQRKG</sequence>
<evidence type="ECO:0000313" key="2">
    <source>
        <dbReference type="EnsemblProtists" id="EKX42943"/>
    </source>
</evidence>
<dbReference type="KEGG" id="gtt:GUITHDRAFT_140812"/>
<evidence type="ECO:0000313" key="1">
    <source>
        <dbReference type="EMBL" id="EKX42943.1"/>
    </source>
</evidence>
<organism evidence="1">
    <name type="scientific">Guillardia theta (strain CCMP2712)</name>
    <name type="common">Cryptophyte</name>
    <dbReference type="NCBI Taxonomy" id="905079"/>
    <lineage>
        <taxon>Eukaryota</taxon>
        <taxon>Cryptophyceae</taxon>
        <taxon>Pyrenomonadales</taxon>
        <taxon>Geminigeraceae</taxon>
        <taxon>Guillardia</taxon>
    </lineage>
</organism>
<dbReference type="PaxDb" id="55529-EKX42943"/>
<protein>
    <submittedName>
        <fullName evidence="1 2">Uncharacterized protein</fullName>
    </submittedName>
</protein>
<reference evidence="1 3" key="1">
    <citation type="journal article" date="2012" name="Nature">
        <title>Algal genomes reveal evolutionary mosaicism and the fate of nucleomorphs.</title>
        <authorList>
            <consortium name="DOE Joint Genome Institute"/>
            <person name="Curtis B.A."/>
            <person name="Tanifuji G."/>
            <person name="Burki F."/>
            <person name="Gruber A."/>
            <person name="Irimia M."/>
            <person name="Maruyama S."/>
            <person name="Arias M.C."/>
            <person name="Ball S.G."/>
            <person name="Gile G.H."/>
            <person name="Hirakawa Y."/>
            <person name="Hopkins J.F."/>
            <person name="Kuo A."/>
            <person name="Rensing S.A."/>
            <person name="Schmutz J."/>
            <person name="Symeonidi A."/>
            <person name="Elias M."/>
            <person name="Eveleigh R.J."/>
            <person name="Herman E.K."/>
            <person name="Klute M.J."/>
            <person name="Nakayama T."/>
            <person name="Obornik M."/>
            <person name="Reyes-Prieto A."/>
            <person name="Armbrust E.V."/>
            <person name="Aves S.J."/>
            <person name="Beiko R.G."/>
            <person name="Coutinho P."/>
            <person name="Dacks J.B."/>
            <person name="Durnford D.G."/>
            <person name="Fast N.M."/>
            <person name="Green B.R."/>
            <person name="Grisdale C.J."/>
            <person name="Hempel F."/>
            <person name="Henrissat B."/>
            <person name="Hoppner M.P."/>
            <person name="Ishida K."/>
            <person name="Kim E."/>
            <person name="Koreny L."/>
            <person name="Kroth P.G."/>
            <person name="Liu Y."/>
            <person name="Malik S.B."/>
            <person name="Maier U.G."/>
            <person name="McRose D."/>
            <person name="Mock T."/>
            <person name="Neilson J.A."/>
            <person name="Onodera N.T."/>
            <person name="Poole A.M."/>
            <person name="Pritham E.J."/>
            <person name="Richards T.A."/>
            <person name="Rocap G."/>
            <person name="Roy S.W."/>
            <person name="Sarai C."/>
            <person name="Schaack S."/>
            <person name="Shirato S."/>
            <person name="Slamovits C.H."/>
            <person name="Spencer D.F."/>
            <person name="Suzuki S."/>
            <person name="Worden A.Z."/>
            <person name="Zauner S."/>
            <person name="Barry K."/>
            <person name="Bell C."/>
            <person name="Bharti A.K."/>
            <person name="Crow J.A."/>
            <person name="Grimwood J."/>
            <person name="Kramer R."/>
            <person name="Lindquist E."/>
            <person name="Lucas S."/>
            <person name="Salamov A."/>
            <person name="McFadden G.I."/>
            <person name="Lane C.E."/>
            <person name="Keeling P.J."/>
            <person name="Gray M.W."/>
            <person name="Grigoriev I.V."/>
            <person name="Archibald J.M."/>
        </authorList>
    </citation>
    <scope>NUCLEOTIDE SEQUENCE</scope>
    <source>
        <strain evidence="1 3">CCMP2712</strain>
    </source>
</reference>
<keyword evidence="3" id="KW-1185">Reference proteome</keyword>
<evidence type="ECO:0000313" key="3">
    <source>
        <dbReference type="Proteomes" id="UP000011087"/>
    </source>
</evidence>
<name>L1J342_GUITC</name>